<dbReference type="FunCoup" id="A0A1X7VF14">
    <property type="interactions" value="321"/>
</dbReference>
<dbReference type="InterPro" id="IPR001752">
    <property type="entry name" value="Kinesin_motor_dom"/>
</dbReference>
<feature type="region of interest" description="Disordered" evidence="8">
    <location>
        <begin position="694"/>
        <end position="718"/>
    </location>
</feature>
<dbReference type="GO" id="GO:0005874">
    <property type="term" value="C:microtubule"/>
    <property type="evidence" value="ECO:0007669"/>
    <property type="project" value="UniProtKB-KW"/>
</dbReference>
<dbReference type="STRING" id="400682.A0A1X7VF14"/>
<dbReference type="Gene3D" id="2.60.40.4330">
    <property type="entry name" value="Kinesin-like protein Kif23, Arf6-interacting domain"/>
    <property type="match status" value="1"/>
</dbReference>
<evidence type="ECO:0000256" key="5">
    <source>
        <dbReference type="PROSITE-ProRule" id="PRU00283"/>
    </source>
</evidence>
<evidence type="ECO:0000256" key="8">
    <source>
        <dbReference type="SAM" id="MobiDB-lite"/>
    </source>
</evidence>
<evidence type="ECO:0000256" key="2">
    <source>
        <dbReference type="ARBA" id="ARBA00022741"/>
    </source>
</evidence>
<dbReference type="InterPro" id="IPR036961">
    <property type="entry name" value="Kinesin_motor_dom_sf"/>
</dbReference>
<evidence type="ECO:0000259" key="9">
    <source>
        <dbReference type="PROSITE" id="PS50067"/>
    </source>
</evidence>
<dbReference type="CDD" id="cd01368">
    <property type="entry name" value="KISc_KIF23_like"/>
    <property type="match status" value="1"/>
</dbReference>
<dbReference type="InterPro" id="IPR038105">
    <property type="entry name" value="Kif23_Arf-bd_sf"/>
</dbReference>
<keyword evidence="5 6" id="KW-0505">Motor protein</keyword>
<dbReference type="SMART" id="SM00129">
    <property type="entry name" value="KISc"/>
    <property type="match status" value="1"/>
</dbReference>
<dbReference type="AlphaFoldDB" id="A0A1X7VF14"/>
<dbReference type="GO" id="GO:0005871">
    <property type="term" value="C:kinesin complex"/>
    <property type="evidence" value="ECO:0007669"/>
    <property type="project" value="TreeGrafter"/>
</dbReference>
<keyword evidence="11" id="KW-1185">Reference proteome</keyword>
<keyword evidence="7" id="KW-0175">Coiled coil</keyword>
<gene>
    <name evidence="10" type="primary">100639851</name>
</gene>
<keyword evidence="4" id="KW-0963">Cytoplasm</keyword>
<feature type="region of interest" description="Disordered" evidence="8">
    <location>
        <begin position="1"/>
        <end position="31"/>
    </location>
</feature>
<evidence type="ECO:0000313" key="11">
    <source>
        <dbReference type="Proteomes" id="UP000007879"/>
    </source>
</evidence>
<dbReference type="Pfam" id="PF00225">
    <property type="entry name" value="Kinesin"/>
    <property type="match status" value="1"/>
</dbReference>
<dbReference type="GO" id="GO:0016887">
    <property type="term" value="F:ATP hydrolysis activity"/>
    <property type="evidence" value="ECO:0007669"/>
    <property type="project" value="TreeGrafter"/>
</dbReference>
<dbReference type="GO" id="GO:0005524">
    <property type="term" value="F:ATP binding"/>
    <property type="evidence" value="ECO:0007669"/>
    <property type="project" value="UniProtKB-UniRule"/>
</dbReference>
<sequence length="898" mass="101893">MASKHPGQPSKPPRKHQSTPKPKQKEKDPVQVYCRLRPLKQDENESCAEVKPPSILQLTPPECSIAYKSGNFNPTQHHFKFVFDGKTSQKCVFDDIAYPLVSNLVLGRNGLLFAYGVTNSGKTYTMTGEQDQPGILPRVMDVLFNTITEVQAPKHVFQPDATNGYKIIPEEEAKLISVQRKPRKISPRAKLETPDYGDLLRVSDGRKVDGIDEDSSYAIFISYVEIYNNFIYDLLEENGDSLHPKPPQSRNIREDTSHNMYVSGCIEVEVKSAEEAFEVLLQGQRKRRVAHTQLNHDSSRSHAVFNIRLVQAPLDPSGAQVLQDDSQITVSQLSLVDLAGSERTHRTCNEGNRVMEAGRINQSLMTLRKCMETLRENQRNGTNKIVPYRDSKLTVLFKNYFDGEGMVRMIVCVSPRAEDYDESIHVMNFAEVTQEVKIDRPAPKKSDIGLAPGRRRANMIYRTVVAPRTPHPYELALGVLCIQEYLSEDNPEASCRELREFLEKRLKTRPQLIADQAKKTSLFREALISTEKELNELRSKCQEIHSLKSSKEKAQQELTRLKGVITAQNKEIAQLNGSIQSFKMELEEKEKEKIRLNNQLTKAIQKNDHLLRESSNYKAQLEVKAHDINTQVTRSAKMTRELEGQVQRERAKFERLAKAKEQTEMECQAKEEKIAQVRDFLHACNSPLREARLDAARSRGNTPLKTSNKENKTEEGTAPLYTKGKAQRKRSLSENWLEHKPTDCVENNDILQPRFKKKKTVTNPKPKHFKSQNVDKYVLKHQEQDPSGDVKTELYKGDILFTRTGGASVKFTDIEKLDHVSPKPSRRITRSLSMKNMSSSSISTVDTDSLHDALMEEEERTDVEGRCAICIEGKPGGTAPALSHISLTRSPQPSSSRH</sequence>
<comment type="subcellular location">
    <subcellularLocation>
        <location evidence="1">Cytoplasm</location>
        <location evidence="1">Cytoskeleton</location>
    </subcellularLocation>
</comment>
<dbReference type="GO" id="GO:0005634">
    <property type="term" value="C:nucleus"/>
    <property type="evidence" value="ECO:0007669"/>
    <property type="project" value="TreeGrafter"/>
</dbReference>
<dbReference type="EnsemblMetazoa" id="XM_003384420.3">
    <property type="protein sequence ID" value="XP_003384468.1"/>
    <property type="gene ID" value="LOC100639851"/>
</dbReference>
<comment type="similarity">
    <text evidence="5 6">Belongs to the TRAFAC class myosin-kinesin ATPase superfamily. Kinesin family.</text>
</comment>
<reference evidence="11" key="1">
    <citation type="journal article" date="2010" name="Nature">
        <title>The Amphimedon queenslandica genome and the evolution of animal complexity.</title>
        <authorList>
            <person name="Srivastava M."/>
            <person name="Simakov O."/>
            <person name="Chapman J."/>
            <person name="Fahey B."/>
            <person name="Gauthier M.E."/>
            <person name="Mitros T."/>
            <person name="Richards G.S."/>
            <person name="Conaco C."/>
            <person name="Dacre M."/>
            <person name="Hellsten U."/>
            <person name="Larroux C."/>
            <person name="Putnam N.H."/>
            <person name="Stanke M."/>
            <person name="Adamska M."/>
            <person name="Darling A."/>
            <person name="Degnan S.M."/>
            <person name="Oakley T.H."/>
            <person name="Plachetzki D.C."/>
            <person name="Zhai Y."/>
            <person name="Adamski M."/>
            <person name="Calcino A."/>
            <person name="Cummins S.F."/>
            <person name="Goodstein D.M."/>
            <person name="Harris C."/>
            <person name="Jackson D.J."/>
            <person name="Leys S.P."/>
            <person name="Shu S."/>
            <person name="Woodcroft B.J."/>
            <person name="Vervoort M."/>
            <person name="Kosik K.S."/>
            <person name="Manning G."/>
            <person name="Degnan B.M."/>
            <person name="Rokhsar D.S."/>
        </authorList>
    </citation>
    <scope>NUCLEOTIDE SEQUENCE [LARGE SCALE GENOMIC DNA]</scope>
</reference>
<dbReference type="GO" id="GO:0003777">
    <property type="term" value="F:microtubule motor activity"/>
    <property type="evidence" value="ECO:0007669"/>
    <property type="project" value="InterPro"/>
</dbReference>
<feature type="coiled-coil region" evidence="7">
    <location>
        <begin position="537"/>
        <end position="613"/>
    </location>
</feature>
<dbReference type="PROSITE" id="PS00411">
    <property type="entry name" value="KINESIN_MOTOR_1"/>
    <property type="match status" value="1"/>
</dbReference>
<feature type="binding site" evidence="5">
    <location>
        <begin position="116"/>
        <end position="123"/>
    </location>
    <ligand>
        <name>ATP</name>
        <dbReference type="ChEBI" id="CHEBI:30616"/>
    </ligand>
</feature>
<dbReference type="PRINTS" id="PR00380">
    <property type="entry name" value="KINESINHEAVY"/>
</dbReference>
<dbReference type="InterPro" id="IPR027417">
    <property type="entry name" value="P-loop_NTPase"/>
</dbReference>
<evidence type="ECO:0000256" key="3">
    <source>
        <dbReference type="ARBA" id="ARBA00022840"/>
    </source>
</evidence>
<organism evidence="10">
    <name type="scientific">Amphimedon queenslandica</name>
    <name type="common">Sponge</name>
    <dbReference type="NCBI Taxonomy" id="400682"/>
    <lineage>
        <taxon>Eukaryota</taxon>
        <taxon>Metazoa</taxon>
        <taxon>Porifera</taxon>
        <taxon>Demospongiae</taxon>
        <taxon>Heteroscleromorpha</taxon>
        <taxon>Haplosclerida</taxon>
        <taxon>Niphatidae</taxon>
        <taxon>Amphimedon</taxon>
    </lineage>
</organism>
<feature type="region of interest" description="Disordered" evidence="8">
    <location>
        <begin position="875"/>
        <end position="898"/>
    </location>
</feature>
<dbReference type="PANTHER" id="PTHR24115">
    <property type="entry name" value="KINESIN-RELATED"/>
    <property type="match status" value="1"/>
</dbReference>
<dbReference type="GO" id="GO:0007018">
    <property type="term" value="P:microtubule-based movement"/>
    <property type="evidence" value="ECO:0007669"/>
    <property type="project" value="InterPro"/>
</dbReference>
<dbReference type="OMA" id="DAAHNMY"/>
<evidence type="ECO:0000313" key="10">
    <source>
        <dbReference type="EnsemblMetazoa" id="Aqu2.1.38611_001"/>
    </source>
</evidence>
<dbReference type="GO" id="GO:0008017">
    <property type="term" value="F:microtubule binding"/>
    <property type="evidence" value="ECO:0007669"/>
    <property type="project" value="InterPro"/>
</dbReference>
<dbReference type="Gene3D" id="3.40.850.10">
    <property type="entry name" value="Kinesin motor domain"/>
    <property type="match status" value="1"/>
</dbReference>
<feature type="compositionally biased region" description="Basic residues" evidence="8">
    <location>
        <begin position="12"/>
        <end position="22"/>
    </location>
</feature>
<feature type="domain" description="Kinesin motor" evidence="9">
    <location>
        <begin position="29"/>
        <end position="436"/>
    </location>
</feature>
<keyword evidence="2 5" id="KW-0547">Nucleotide-binding</keyword>
<keyword evidence="4" id="KW-0206">Cytoskeleton</keyword>
<dbReference type="EnsemblMetazoa" id="Aqu2.1.38611_001">
    <property type="protein sequence ID" value="Aqu2.1.38611_001"/>
    <property type="gene ID" value="Aqu2.1.38611"/>
</dbReference>
<feature type="coiled-coil region" evidence="7">
    <location>
        <begin position="646"/>
        <end position="673"/>
    </location>
</feature>
<protein>
    <recommendedName>
        <fullName evidence="6">Kinesin-like protein</fullName>
    </recommendedName>
</protein>
<dbReference type="PROSITE" id="PS50067">
    <property type="entry name" value="KINESIN_MOTOR_2"/>
    <property type="match status" value="1"/>
</dbReference>
<feature type="compositionally biased region" description="Polar residues" evidence="8">
    <location>
        <begin position="885"/>
        <end position="898"/>
    </location>
</feature>
<dbReference type="InParanoid" id="A0A1X7VF14"/>
<evidence type="ECO:0000256" key="6">
    <source>
        <dbReference type="RuleBase" id="RU000394"/>
    </source>
</evidence>
<accession>A0A1X7VF14</accession>
<keyword evidence="3 5" id="KW-0067">ATP-binding</keyword>
<dbReference type="Pfam" id="PF16540">
    <property type="entry name" value="MKLP1_Arf_bdg"/>
    <property type="match status" value="1"/>
</dbReference>
<dbReference type="PANTHER" id="PTHR24115:SF600">
    <property type="entry name" value="KINESIN-LIKE PROTEIN KIF23"/>
    <property type="match status" value="1"/>
</dbReference>
<name>A0A1X7VF14_AMPQE</name>
<evidence type="ECO:0000256" key="4">
    <source>
        <dbReference type="ARBA" id="ARBA00023212"/>
    </source>
</evidence>
<dbReference type="Proteomes" id="UP000007879">
    <property type="component" value="Unassembled WGS sequence"/>
</dbReference>
<dbReference type="InterPro" id="IPR032384">
    <property type="entry name" value="Kif23_Arf-bd"/>
</dbReference>
<dbReference type="KEGG" id="aqu:100639851"/>
<proteinExistence type="inferred from homology"/>
<evidence type="ECO:0000256" key="1">
    <source>
        <dbReference type="ARBA" id="ARBA00004245"/>
    </source>
</evidence>
<dbReference type="InterPro" id="IPR027640">
    <property type="entry name" value="Kinesin-like_fam"/>
</dbReference>
<evidence type="ECO:0000256" key="7">
    <source>
        <dbReference type="SAM" id="Coils"/>
    </source>
</evidence>
<dbReference type="OrthoDB" id="2403182at2759"/>
<dbReference type="eggNOG" id="KOG0247">
    <property type="taxonomic scope" value="Eukaryota"/>
</dbReference>
<dbReference type="InterPro" id="IPR019821">
    <property type="entry name" value="Kinesin_motor_CS"/>
</dbReference>
<keyword evidence="6" id="KW-0493">Microtubule</keyword>
<reference evidence="10" key="2">
    <citation type="submission" date="2017-05" db="UniProtKB">
        <authorList>
            <consortium name="EnsemblMetazoa"/>
        </authorList>
    </citation>
    <scope>IDENTIFICATION</scope>
</reference>
<dbReference type="SUPFAM" id="SSF52540">
    <property type="entry name" value="P-loop containing nucleoside triphosphate hydrolases"/>
    <property type="match status" value="1"/>
</dbReference>